<feature type="transmembrane region" description="Helical" evidence="1">
    <location>
        <begin position="34"/>
        <end position="54"/>
    </location>
</feature>
<name>A0A842IX46_9FLAO</name>
<dbReference type="EMBL" id="JACLCP010000004">
    <property type="protein sequence ID" value="MBC2846266.1"/>
    <property type="molecule type" value="Genomic_DNA"/>
</dbReference>
<evidence type="ECO:0000313" key="3">
    <source>
        <dbReference type="Proteomes" id="UP000533900"/>
    </source>
</evidence>
<feature type="transmembrane region" description="Helical" evidence="1">
    <location>
        <begin position="60"/>
        <end position="80"/>
    </location>
</feature>
<feature type="transmembrane region" description="Helical" evidence="1">
    <location>
        <begin position="92"/>
        <end position="113"/>
    </location>
</feature>
<accession>A0A842IX46</accession>
<dbReference type="RefSeq" id="WP_185789970.1">
    <property type="nucleotide sequence ID" value="NZ_JACLCP010000004.1"/>
</dbReference>
<evidence type="ECO:0000256" key="1">
    <source>
        <dbReference type="SAM" id="Phobius"/>
    </source>
</evidence>
<protein>
    <submittedName>
        <fullName evidence="2">Uncharacterized protein</fullName>
    </submittedName>
</protein>
<feature type="transmembrane region" description="Helical" evidence="1">
    <location>
        <begin position="151"/>
        <end position="173"/>
    </location>
</feature>
<keyword evidence="1" id="KW-0472">Membrane</keyword>
<feature type="transmembrane region" description="Helical" evidence="1">
    <location>
        <begin position="125"/>
        <end position="144"/>
    </location>
</feature>
<keyword evidence="1" id="KW-0812">Transmembrane</keyword>
<keyword evidence="3" id="KW-1185">Reference proteome</keyword>
<dbReference type="AlphaFoldDB" id="A0A842IX46"/>
<reference evidence="2" key="1">
    <citation type="submission" date="2020-08" db="EMBL/GenBank/DDBJ databases">
        <title>Winogradskyella ouciana sp. nov., isolated from the hadal seawater of the Mariana Trench.</title>
        <authorList>
            <person name="He X."/>
        </authorList>
    </citation>
    <scope>NUCLEOTIDE SEQUENCE [LARGE SCALE GENOMIC DNA]</scope>
    <source>
        <strain evidence="2">KCTC 52348</strain>
    </source>
</reference>
<feature type="transmembrane region" description="Helical" evidence="1">
    <location>
        <begin position="193"/>
        <end position="212"/>
    </location>
</feature>
<comment type="caution">
    <text evidence="2">The sequence shown here is derived from an EMBL/GenBank/DDBJ whole genome shotgun (WGS) entry which is preliminary data.</text>
</comment>
<keyword evidence="1" id="KW-1133">Transmembrane helix</keyword>
<evidence type="ECO:0000313" key="2">
    <source>
        <dbReference type="EMBL" id="MBC2846266.1"/>
    </source>
</evidence>
<organism evidence="2 3">
    <name type="scientific">Winogradskyella flava</name>
    <dbReference type="NCBI Taxonomy" id="1884876"/>
    <lineage>
        <taxon>Bacteria</taxon>
        <taxon>Pseudomonadati</taxon>
        <taxon>Bacteroidota</taxon>
        <taxon>Flavobacteriia</taxon>
        <taxon>Flavobacteriales</taxon>
        <taxon>Flavobacteriaceae</taxon>
        <taxon>Winogradskyella</taxon>
    </lineage>
</organism>
<gene>
    <name evidence="2" type="ORF">H7F21_14260</name>
</gene>
<sequence>MIENLPNWINWLFLLTAVLTIGIFHYTNGKPNKLTYLIIIWSLIQSILAFSGFYEKTDLIPPRFLIVLIPVFITLIYGLTKRPLNWIIENKKLNTFIHTIRLPVEIVLLYLYLNNMMPELMTFEGRNFDILAGISAPIIGILFLKNIIGRNILIIWNMIGLFLILFVFANGILSSELPIQMFGFEKPTKAPNYFPFILLPATIVPIVIYSHITDIIKLWKEKNSEEQLV</sequence>
<dbReference type="Proteomes" id="UP000533900">
    <property type="component" value="Unassembled WGS sequence"/>
</dbReference>
<feature type="transmembrane region" description="Helical" evidence="1">
    <location>
        <begin position="6"/>
        <end position="27"/>
    </location>
</feature>
<proteinExistence type="predicted"/>